<dbReference type="Pfam" id="PF13426">
    <property type="entry name" value="PAS_9"/>
    <property type="match status" value="1"/>
</dbReference>
<dbReference type="PRINTS" id="PR00344">
    <property type="entry name" value="BCTRLSENSOR"/>
</dbReference>
<dbReference type="SMART" id="SM00086">
    <property type="entry name" value="PAC"/>
    <property type="match status" value="1"/>
</dbReference>
<dbReference type="SUPFAM" id="SSF55874">
    <property type="entry name" value="ATPase domain of HSP90 chaperone/DNA topoisomerase II/histidine kinase"/>
    <property type="match status" value="1"/>
</dbReference>
<dbReference type="PROSITE" id="PS50109">
    <property type="entry name" value="HIS_KIN"/>
    <property type="match status" value="1"/>
</dbReference>
<dbReference type="Pfam" id="PF02518">
    <property type="entry name" value="HATPase_c"/>
    <property type="match status" value="1"/>
</dbReference>
<evidence type="ECO:0000256" key="2">
    <source>
        <dbReference type="ARBA" id="ARBA00012438"/>
    </source>
</evidence>
<dbReference type="GO" id="GO:0005524">
    <property type="term" value="F:ATP binding"/>
    <property type="evidence" value="ECO:0007669"/>
    <property type="project" value="UniProtKB-KW"/>
</dbReference>
<comment type="caution">
    <text evidence="13">The sequence shown here is derived from an EMBL/GenBank/DDBJ whole genome shotgun (WGS) entry which is preliminary data.</text>
</comment>
<keyword evidence="4" id="KW-0808">Transferase</keyword>
<dbReference type="PROSITE" id="PS50112">
    <property type="entry name" value="PAS"/>
    <property type="match status" value="1"/>
</dbReference>
<dbReference type="PANTHER" id="PTHR43065:SF46">
    <property type="entry name" value="C4-DICARBOXYLATE TRANSPORT SENSOR PROTEIN DCTB"/>
    <property type="match status" value="1"/>
</dbReference>
<evidence type="ECO:0000313" key="14">
    <source>
        <dbReference type="Proteomes" id="UP000807825"/>
    </source>
</evidence>
<dbReference type="InterPro" id="IPR001610">
    <property type="entry name" value="PAC"/>
</dbReference>
<evidence type="ECO:0000256" key="1">
    <source>
        <dbReference type="ARBA" id="ARBA00000085"/>
    </source>
</evidence>
<dbReference type="GO" id="GO:0000155">
    <property type="term" value="F:phosphorelay sensor kinase activity"/>
    <property type="evidence" value="ECO:0007669"/>
    <property type="project" value="InterPro"/>
</dbReference>
<dbReference type="EMBL" id="JACRDE010000322">
    <property type="protein sequence ID" value="MBI5250242.1"/>
    <property type="molecule type" value="Genomic_DNA"/>
</dbReference>
<keyword evidence="7" id="KW-0067">ATP-binding</keyword>
<dbReference type="InterPro" id="IPR035965">
    <property type="entry name" value="PAS-like_dom_sf"/>
</dbReference>
<evidence type="ECO:0000256" key="4">
    <source>
        <dbReference type="ARBA" id="ARBA00022679"/>
    </source>
</evidence>
<dbReference type="Pfam" id="PF00512">
    <property type="entry name" value="HisKA"/>
    <property type="match status" value="1"/>
</dbReference>
<dbReference type="InterPro" id="IPR036097">
    <property type="entry name" value="HisK_dim/P_sf"/>
</dbReference>
<organism evidence="13 14">
    <name type="scientific">Desulfomonile tiedjei</name>
    <dbReference type="NCBI Taxonomy" id="2358"/>
    <lineage>
        <taxon>Bacteria</taxon>
        <taxon>Pseudomonadati</taxon>
        <taxon>Thermodesulfobacteriota</taxon>
        <taxon>Desulfomonilia</taxon>
        <taxon>Desulfomonilales</taxon>
        <taxon>Desulfomonilaceae</taxon>
        <taxon>Desulfomonile</taxon>
    </lineage>
</organism>
<dbReference type="InterPro" id="IPR000700">
    <property type="entry name" value="PAS-assoc_C"/>
</dbReference>
<feature type="domain" description="PAC" evidence="12">
    <location>
        <begin position="139"/>
        <end position="191"/>
    </location>
</feature>
<dbReference type="SMART" id="SM00388">
    <property type="entry name" value="HisKA"/>
    <property type="match status" value="1"/>
</dbReference>
<protein>
    <recommendedName>
        <fullName evidence="2">histidine kinase</fullName>
        <ecNumber evidence="2">2.7.13.3</ecNumber>
    </recommendedName>
</protein>
<dbReference type="InterPro" id="IPR004358">
    <property type="entry name" value="Sig_transdc_His_kin-like_C"/>
</dbReference>
<name>A0A9D6Z470_9BACT</name>
<keyword evidence="6" id="KW-0418">Kinase</keyword>
<gene>
    <name evidence="13" type="ORF">HY912_12170</name>
</gene>
<evidence type="ECO:0000313" key="13">
    <source>
        <dbReference type="EMBL" id="MBI5250242.1"/>
    </source>
</evidence>
<evidence type="ECO:0000256" key="5">
    <source>
        <dbReference type="ARBA" id="ARBA00022741"/>
    </source>
</evidence>
<dbReference type="InterPro" id="IPR003594">
    <property type="entry name" value="HATPase_dom"/>
</dbReference>
<evidence type="ECO:0000259" key="12">
    <source>
        <dbReference type="PROSITE" id="PS50113"/>
    </source>
</evidence>
<dbReference type="PROSITE" id="PS50113">
    <property type="entry name" value="PAC"/>
    <property type="match status" value="1"/>
</dbReference>
<dbReference type="Proteomes" id="UP000807825">
    <property type="component" value="Unassembled WGS sequence"/>
</dbReference>
<feature type="coiled-coil region" evidence="9">
    <location>
        <begin position="28"/>
        <end position="72"/>
    </location>
</feature>
<dbReference type="CDD" id="cd00082">
    <property type="entry name" value="HisKA"/>
    <property type="match status" value="1"/>
</dbReference>
<keyword evidence="9" id="KW-0175">Coiled coil</keyword>
<dbReference type="CDD" id="cd00130">
    <property type="entry name" value="PAS"/>
    <property type="match status" value="1"/>
</dbReference>
<proteinExistence type="predicted"/>
<evidence type="ECO:0000259" key="11">
    <source>
        <dbReference type="PROSITE" id="PS50112"/>
    </source>
</evidence>
<evidence type="ECO:0000256" key="3">
    <source>
        <dbReference type="ARBA" id="ARBA00022553"/>
    </source>
</evidence>
<dbReference type="InterPro" id="IPR005467">
    <property type="entry name" value="His_kinase_dom"/>
</dbReference>
<dbReference type="SUPFAM" id="SSF47384">
    <property type="entry name" value="Homodimeric domain of signal transducing histidine kinase"/>
    <property type="match status" value="1"/>
</dbReference>
<dbReference type="Gene3D" id="3.30.565.10">
    <property type="entry name" value="Histidine kinase-like ATPase, C-terminal domain"/>
    <property type="match status" value="1"/>
</dbReference>
<dbReference type="Gene3D" id="3.30.450.20">
    <property type="entry name" value="PAS domain"/>
    <property type="match status" value="1"/>
</dbReference>
<keyword evidence="3" id="KW-0597">Phosphoprotein</keyword>
<dbReference type="EC" id="2.7.13.3" evidence="2"/>
<keyword evidence="5" id="KW-0547">Nucleotide-binding</keyword>
<dbReference type="AlphaFoldDB" id="A0A9D6Z470"/>
<feature type="domain" description="Histidine kinase" evidence="10">
    <location>
        <begin position="204"/>
        <end position="414"/>
    </location>
</feature>
<evidence type="ECO:0000256" key="7">
    <source>
        <dbReference type="ARBA" id="ARBA00022840"/>
    </source>
</evidence>
<dbReference type="SMART" id="SM00387">
    <property type="entry name" value="HATPase_c"/>
    <property type="match status" value="1"/>
</dbReference>
<dbReference type="SUPFAM" id="SSF55785">
    <property type="entry name" value="PYP-like sensor domain (PAS domain)"/>
    <property type="match status" value="1"/>
</dbReference>
<evidence type="ECO:0000259" key="10">
    <source>
        <dbReference type="PROSITE" id="PS50109"/>
    </source>
</evidence>
<evidence type="ECO:0000256" key="6">
    <source>
        <dbReference type="ARBA" id="ARBA00022777"/>
    </source>
</evidence>
<dbReference type="InterPro" id="IPR000014">
    <property type="entry name" value="PAS"/>
</dbReference>
<accession>A0A9D6Z470</accession>
<evidence type="ECO:0000256" key="9">
    <source>
        <dbReference type="SAM" id="Coils"/>
    </source>
</evidence>
<sequence>MPDTKAPYIQADNAQDKALSTEQLLSYARDLAEVFQAERARREALEEANARLEEEISERIKVQNQLIESEDRYRTLFEDSRDAIYITDAQGRFIDMNRSFLELFDCTKADVLGNTGQMFVSSEIWTEFVRELLENGSVKDHEMQLHNKNGAVMECLVTAALHRGKDGSILRCQGIVHDITAYKISQVLVQNATKMDALSNLAGGIAHEIRNPLAISSSAAQLLMDDNVPEAFRKDCAKKIVSGIQRASVIIENLLTFARPVTEFGITALDIVSLVRELEKSVAGHAKGQRVQLVFTFHPQPLFVNGNAALLTQALMNLFMNAFAAMKETGGTLSTTVDRNGADALIVVSDTGHGILDEHIERVFDPFFSQSPWGNGAGLGLSISYSIVKLHSGDIRATSSPGKGSTFSVSIPLA</sequence>
<keyword evidence="8" id="KW-0902">Two-component regulatory system</keyword>
<dbReference type="InterPro" id="IPR036890">
    <property type="entry name" value="HATPase_C_sf"/>
</dbReference>
<dbReference type="PANTHER" id="PTHR43065">
    <property type="entry name" value="SENSOR HISTIDINE KINASE"/>
    <property type="match status" value="1"/>
</dbReference>
<feature type="domain" description="PAS" evidence="11">
    <location>
        <begin position="69"/>
        <end position="115"/>
    </location>
</feature>
<evidence type="ECO:0000256" key="8">
    <source>
        <dbReference type="ARBA" id="ARBA00023012"/>
    </source>
</evidence>
<reference evidence="13" key="1">
    <citation type="submission" date="2020-07" db="EMBL/GenBank/DDBJ databases">
        <title>Huge and variable diversity of episymbiotic CPR bacteria and DPANN archaea in groundwater ecosystems.</title>
        <authorList>
            <person name="He C.Y."/>
            <person name="Keren R."/>
            <person name="Whittaker M."/>
            <person name="Farag I.F."/>
            <person name="Doudna J."/>
            <person name="Cate J.H.D."/>
            <person name="Banfield J.F."/>
        </authorList>
    </citation>
    <scope>NUCLEOTIDE SEQUENCE</scope>
    <source>
        <strain evidence="13">NC_groundwater_1664_Pr3_B-0.1um_52_9</strain>
    </source>
</reference>
<dbReference type="SMART" id="SM00091">
    <property type="entry name" value="PAS"/>
    <property type="match status" value="1"/>
</dbReference>
<comment type="catalytic activity">
    <reaction evidence="1">
        <text>ATP + protein L-histidine = ADP + protein N-phospho-L-histidine.</text>
        <dbReference type="EC" id="2.7.13.3"/>
    </reaction>
</comment>
<dbReference type="Gene3D" id="1.10.287.130">
    <property type="match status" value="1"/>
</dbReference>
<dbReference type="InterPro" id="IPR003661">
    <property type="entry name" value="HisK_dim/P_dom"/>
</dbReference>
<dbReference type="NCBIfam" id="TIGR00229">
    <property type="entry name" value="sensory_box"/>
    <property type="match status" value="1"/>
</dbReference>